<sequence>MVKTFKEKVITHKEFEIIPITELVRKCISQSGITEGLVFVITAHTSSGIMVNENLPCLMTDIEETLERLVPLDHDYAHSHFLLSYGATGGNAPGHLKSMLCGNHTVMVIENGKLECGKAQDVYFAEFDGPQTRNIFIQIQGE</sequence>
<dbReference type="EMBL" id="AWVI01000007">
    <property type="protein sequence ID" value="ERK47332.1"/>
    <property type="molecule type" value="Genomic_DNA"/>
</dbReference>
<dbReference type="PIRSF" id="PIRSF004681">
    <property type="entry name" value="UCP004681"/>
    <property type="match status" value="1"/>
</dbReference>
<gene>
    <name evidence="2" type="ORF">HMPREF0367_00136</name>
</gene>
<dbReference type="Pfam" id="PF01894">
    <property type="entry name" value="YjbQ"/>
    <property type="match status" value="1"/>
</dbReference>
<evidence type="ECO:0000313" key="2">
    <source>
        <dbReference type="EMBL" id="ERK47332.1"/>
    </source>
</evidence>
<dbReference type="SUPFAM" id="SSF111038">
    <property type="entry name" value="YjbQ-like"/>
    <property type="match status" value="1"/>
</dbReference>
<name>U2R9E7_9FIRM</name>
<dbReference type="PANTHER" id="PTHR30615:SF8">
    <property type="entry name" value="UPF0047 PROTEIN C4A8.02C"/>
    <property type="match status" value="1"/>
</dbReference>
<protein>
    <submittedName>
        <fullName evidence="2">Secondary thiamine-phosphate synthase enzyme</fullName>
    </submittedName>
</protein>
<comment type="similarity">
    <text evidence="1">Belongs to the UPF0047 family.</text>
</comment>
<dbReference type="OrthoDB" id="9801725at2"/>
<evidence type="ECO:0000313" key="3">
    <source>
        <dbReference type="Proteomes" id="UP000016658"/>
    </source>
</evidence>
<proteinExistence type="inferred from homology"/>
<dbReference type="HOGENOM" id="CLU_096980_1_1_9"/>
<dbReference type="InterPro" id="IPR035917">
    <property type="entry name" value="YjbQ-like_sf"/>
</dbReference>
<dbReference type="PANTHER" id="PTHR30615">
    <property type="entry name" value="UNCHARACTERIZED PROTEIN YJBQ-RELATED"/>
    <property type="match status" value="1"/>
</dbReference>
<comment type="caution">
    <text evidence="2">The sequence shown here is derived from an EMBL/GenBank/DDBJ whole genome shotgun (WGS) entry which is preliminary data.</text>
</comment>
<evidence type="ECO:0000256" key="1">
    <source>
        <dbReference type="ARBA" id="ARBA00005534"/>
    </source>
</evidence>
<dbReference type="Proteomes" id="UP000016658">
    <property type="component" value="Unassembled WGS sequence"/>
</dbReference>
<dbReference type="Gene3D" id="2.60.120.460">
    <property type="entry name" value="YjbQ-like"/>
    <property type="match status" value="1"/>
</dbReference>
<reference evidence="2 3" key="1">
    <citation type="submission" date="2013-06" db="EMBL/GenBank/DDBJ databases">
        <authorList>
            <person name="Weinstock G."/>
            <person name="Sodergren E."/>
            <person name="Lobos E.A."/>
            <person name="Fulton L."/>
            <person name="Fulton R."/>
            <person name="Courtney L."/>
            <person name="Fronick C."/>
            <person name="O'Laughlin M."/>
            <person name="Godfrey J."/>
            <person name="Wilson R.M."/>
            <person name="Miner T."/>
            <person name="Farmer C."/>
            <person name="Delehaunty K."/>
            <person name="Cordes M."/>
            <person name="Minx P."/>
            <person name="Tomlinson C."/>
            <person name="Chen J."/>
            <person name="Wollam A."/>
            <person name="Pepin K.H."/>
            <person name="Bhonagiri V."/>
            <person name="Zhang X."/>
            <person name="Warren W."/>
            <person name="Mitreva M."/>
            <person name="Mardis E.R."/>
            <person name="Wilson R.K."/>
        </authorList>
    </citation>
    <scope>NUCLEOTIDE SEQUENCE [LARGE SCALE GENOMIC DNA]</scope>
    <source>
        <strain evidence="2 3">ATCC 27803</strain>
    </source>
</reference>
<dbReference type="NCBIfam" id="TIGR00149">
    <property type="entry name" value="TIGR00149_YjbQ"/>
    <property type="match status" value="1"/>
</dbReference>
<dbReference type="InterPro" id="IPR001602">
    <property type="entry name" value="UPF0047_YjbQ-like"/>
</dbReference>
<dbReference type="AlphaFoldDB" id="U2R9E7"/>
<organism evidence="2 3">
    <name type="scientific">Faecalitalea cylindroides ATCC 27803</name>
    <dbReference type="NCBI Taxonomy" id="649755"/>
    <lineage>
        <taxon>Bacteria</taxon>
        <taxon>Bacillati</taxon>
        <taxon>Bacillota</taxon>
        <taxon>Erysipelotrichia</taxon>
        <taxon>Erysipelotrichales</taxon>
        <taxon>Erysipelotrichaceae</taxon>
        <taxon>Faecalitalea</taxon>
    </lineage>
</organism>
<dbReference type="RefSeq" id="WP_022356262.1">
    <property type="nucleotide sequence ID" value="NZ_KI271032.1"/>
</dbReference>
<accession>U2R9E7</accession>